<gene>
    <name evidence="2" type="ORF">FHS74_002409</name>
</gene>
<evidence type="ECO:0000259" key="1">
    <source>
        <dbReference type="Pfam" id="PF14588"/>
    </source>
</evidence>
<dbReference type="InterPro" id="IPR035959">
    <property type="entry name" value="RutC-like_sf"/>
</dbReference>
<evidence type="ECO:0000313" key="3">
    <source>
        <dbReference type="Proteomes" id="UP000539175"/>
    </source>
</evidence>
<name>A0A7X0EEV7_9PROT</name>
<dbReference type="AlphaFoldDB" id="A0A7X0EEV7"/>
<sequence>MAGQIDARLKELAIELPTPAIPVAAYVPAVRTGNTLFLSGQVPFWNGELRCVGKLGDTFTVEQGVEAARLCALNLIAQAKAALGGDLDRVVRVVKLVGFVNSTGDFTDQPKVINGASETFVQVFGDAGRHARSAVSASALPLGVAVEVEAILEVA</sequence>
<protein>
    <submittedName>
        <fullName evidence="2">Enamine deaminase RidA (YjgF/YER057c/UK114 family)</fullName>
    </submittedName>
</protein>
<dbReference type="Proteomes" id="UP000539175">
    <property type="component" value="Unassembled WGS sequence"/>
</dbReference>
<feature type="domain" description="Endoribonuclease L-PSP/chorismate mutase-like" evidence="1">
    <location>
        <begin position="7"/>
        <end position="144"/>
    </location>
</feature>
<dbReference type="SUPFAM" id="SSF55298">
    <property type="entry name" value="YjgF-like"/>
    <property type="match status" value="1"/>
</dbReference>
<evidence type="ECO:0000313" key="2">
    <source>
        <dbReference type="EMBL" id="MBB6251849.1"/>
    </source>
</evidence>
<dbReference type="Gene3D" id="3.30.1330.40">
    <property type="entry name" value="RutC-like"/>
    <property type="match status" value="1"/>
</dbReference>
<proteinExistence type="predicted"/>
<comment type="caution">
    <text evidence="2">The sequence shown here is derived from an EMBL/GenBank/DDBJ whole genome shotgun (WGS) entry which is preliminary data.</text>
</comment>
<dbReference type="Pfam" id="PF14588">
    <property type="entry name" value="YjgF_endoribonc"/>
    <property type="match status" value="1"/>
</dbReference>
<dbReference type="EMBL" id="JACIIZ010000006">
    <property type="protein sequence ID" value="MBB6251849.1"/>
    <property type="molecule type" value="Genomic_DNA"/>
</dbReference>
<reference evidence="2 3" key="1">
    <citation type="submission" date="2020-08" db="EMBL/GenBank/DDBJ databases">
        <title>Genomic Encyclopedia of Type Strains, Phase IV (KMG-IV): sequencing the most valuable type-strain genomes for metagenomic binning, comparative biology and taxonomic classification.</title>
        <authorList>
            <person name="Goeker M."/>
        </authorList>
    </citation>
    <scope>NUCLEOTIDE SEQUENCE [LARGE SCALE GENOMIC DNA]</scope>
    <source>
        <strain evidence="2 3">DSM 22198</strain>
    </source>
</reference>
<dbReference type="PANTHER" id="PTHR43760:SF1">
    <property type="entry name" value="ENDORIBONUCLEASE L-PSP_CHORISMATE MUTASE-LIKE DOMAIN-CONTAINING PROTEIN"/>
    <property type="match status" value="1"/>
</dbReference>
<organism evidence="2 3">
    <name type="scientific">Nitrospirillum iridis</name>
    <dbReference type="NCBI Taxonomy" id="765888"/>
    <lineage>
        <taxon>Bacteria</taxon>
        <taxon>Pseudomonadati</taxon>
        <taxon>Pseudomonadota</taxon>
        <taxon>Alphaproteobacteria</taxon>
        <taxon>Rhodospirillales</taxon>
        <taxon>Azospirillaceae</taxon>
        <taxon>Nitrospirillum</taxon>
    </lineage>
</organism>
<dbReference type="PANTHER" id="PTHR43760">
    <property type="entry name" value="ENDORIBONUCLEASE-RELATED"/>
    <property type="match status" value="1"/>
</dbReference>
<keyword evidence="3" id="KW-1185">Reference proteome</keyword>
<dbReference type="CDD" id="cd02199">
    <property type="entry name" value="YjgF_YER057c_UK114_like_1"/>
    <property type="match status" value="1"/>
</dbReference>
<dbReference type="RefSeq" id="WP_184800675.1">
    <property type="nucleotide sequence ID" value="NZ_JACIIZ010000006.1"/>
</dbReference>
<accession>A0A7X0EEV7</accession>
<dbReference type="InterPro" id="IPR013813">
    <property type="entry name" value="Endoribo_LPSP/chorism_mut-like"/>
</dbReference>